<proteinExistence type="predicted"/>
<dbReference type="GO" id="GO:0016887">
    <property type="term" value="F:ATP hydrolysis activity"/>
    <property type="evidence" value="ECO:0007669"/>
    <property type="project" value="InterPro"/>
</dbReference>
<dbReference type="AlphaFoldDB" id="A0A8S3RUR2"/>
<keyword evidence="2" id="KW-0808">Transferase</keyword>
<keyword evidence="2" id="KW-0012">Acyltransferase</keyword>
<sequence>MGLTAVKYWIEEKRDEIDSRFETNFILEATKIVLEENTFYFDGNKYRQIKGTAMGTKVAPTYANLVMGYLEQQMYRQISVQMVSYQCSPLSVPEGIIGAFRQCAAYQMDKDLNRFVSVVVLDEVAFIGISNWALDPAKMNRGILVQREVPDITELIESADLIKMLYSFASRSKKKPSWSQLQHCILRNFGGLDNIKPVDIFCRQLIVDRNEQQKEDDPDNSPPGLIQACLIGDKISIEFGGERYVDLGLGTHRVKCRVHKKFRLIVVAEKQIVYDKFPIPLINRLEKHFLSLKTMLTQSQLQLTVKLQEWAQKFCEDKVPLHLRHFRTRKETKQIGEAFIDIMPMPVLPLFYMLVKAKSVLRKILLSWKKRYCTILDFSKDILLWCASPVAVLLREDKTIFVKYFIDQHHENLFDYLHFKIDDRKEPNLIVQVFFQQANTSDILLIVQCDSGDDSDNLLACARYTIQGELQHANDKTSAIHVVLLIQLPGIASGRFTGFQCGLWRSIHIDDIHSEDENIPSVAEMYAHSVGGLLKPVTVEALETSYLVEDKKVTLGNEVFSGDENEQNEAFSDVENNQNEAFSDVENDQNEVFSDDENDKNEVFSDDENERNKVFSDNIKDHNEMLNDDINNRNEAFVDDVNDENDPTELGRLDVITEEQQSIETMLQDLDRSDKLHMETDHNEAKREIVKDFCVLLAIRSEKNSATKGIESSRRPISFNTTLEDNNEQESSEMFTRFPSNAFLNAEKEHTVENSSIERQRRIIVEKPASIERPKRLS</sequence>
<protein>
    <submittedName>
        <fullName evidence="2">RNF213</fullName>
        <ecNumber evidence="2">2.3.2.27</ecNumber>
    </submittedName>
</protein>
<reference evidence="2" key="1">
    <citation type="submission" date="2021-03" db="EMBL/GenBank/DDBJ databases">
        <authorList>
            <person name="Bekaert M."/>
        </authorList>
    </citation>
    <scope>NUCLEOTIDE SEQUENCE</scope>
</reference>
<feature type="region of interest" description="Disordered" evidence="1">
    <location>
        <begin position="584"/>
        <end position="610"/>
    </location>
</feature>
<dbReference type="EMBL" id="CAJPWZ010001294">
    <property type="protein sequence ID" value="CAG2212297.1"/>
    <property type="molecule type" value="Genomic_DNA"/>
</dbReference>
<dbReference type="OrthoDB" id="6137646at2759"/>
<dbReference type="EC" id="2.3.2.27" evidence="2"/>
<evidence type="ECO:0000313" key="3">
    <source>
        <dbReference type="Proteomes" id="UP000683360"/>
    </source>
</evidence>
<dbReference type="Proteomes" id="UP000683360">
    <property type="component" value="Unassembled WGS sequence"/>
</dbReference>
<organism evidence="2 3">
    <name type="scientific">Mytilus edulis</name>
    <name type="common">Blue mussel</name>
    <dbReference type="NCBI Taxonomy" id="6550"/>
    <lineage>
        <taxon>Eukaryota</taxon>
        <taxon>Metazoa</taxon>
        <taxon>Spiralia</taxon>
        <taxon>Lophotrochozoa</taxon>
        <taxon>Mollusca</taxon>
        <taxon>Bivalvia</taxon>
        <taxon>Autobranchia</taxon>
        <taxon>Pteriomorphia</taxon>
        <taxon>Mytilida</taxon>
        <taxon>Mytiloidea</taxon>
        <taxon>Mytilidae</taxon>
        <taxon>Mytilinae</taxon>
        <taxon>Mytilus</taxon>
    </lineage>
</organism>
<dbReference type="PANTHER" id="PTHR22605:SF16">
    <property type="entry name" value="E3 UBIQUITIN-PROTEIN LIGASE RNF213"/>
    <property type="match status" value="1"/>
</dbReference>
<dbReference type="InterPro" id="IPR031248">
    <property type="entry name" value="RNF213"/>
</dbReference>
<evidence type="ECO:0000256" key="1">
    <source>
        <dbReference type="SAM" id="MobiDB-lite"/>
    </source>
</evidence>
<keyword evidence="3" id="KW-1185">Reference proteome</keyword>
<name>A0A8S3RUR2_MYTED</name>
<dbReference type="PANTHER" id="PTHR22605">
    <property type="entry name" value="RZ-TYPE DOMAIN-CONTAINING PROTEIN"/>
    <property type="match status" value="1"/>
</dbReference>
<feature type="compositionally biased region" description="Acidic residues" evidence="1">
    <location>
        <begin position="584"/>
        <end position="609"/>
    </location>
</feature>
<accession>A0A8S3RUR2</accession>
<dbReference type="GO" id="GO:0061630">
    <property type="term" value="F:ubiquitin protein ligase activity"/>
    <property type="evidence" value="ECO:0007669"/>
    <property type="project" value="UniProtKB-EC"/>
</dbReference>
<comment type="caution">
    <text evidence="2">The sequence shown here is derived from an EMBL/GenBank/DDBJ whole genome shotgun (WGS) entry which is preliminary data.</text>
</comment>
<gene>
    <name evidence="2" type="ORF">MEDL_26260</name>
</gene>
<evidence type="ECO:0000313" key="2">
    <source>
        <dbReference type="EMBL" id="CAG2212297.1"/>
    </source>
</evidence>